<feature type="transmembrane region" description="Helical" evidence="10">
    <location>
        <begin position="147"/>
        <end position="169"/>
    </location>
</feature>
<dbReference type="GO" id="GO:0016746">
    <property type="term" value="F:acyltransferase activity"/>
    <property type="evidence" value="ECO:0007669"/>
    <property type="project" value="UniProtKB-KW"/>
</dbReference>
<protein>
    <submittedName>
        <fullName evidence="11">MBOAT family protein</fullName>
    </submittedName>
</protein>
<evidence type="ECO:0000256" key="6">
    <source>
        <dbReference type="ARBA" id="ARBA00022989"/>
    </source>
</evidence>
<evidence type="ECO:0000256" key="5">
    <source>
        <dbReference type="ARBA" id="ARBA00022692"/>
    </source>
</evidence>
<dbReference type="Proteomes" id="UP000276301">
    <property type="component" value="Unassembled WGS sequence"/>
</dbReference>
<dbReference type="InterPro" id="IPR004299">
    <property type="entry name" value="MBOAT_fam"/>
</dbReference>
<evidence type="ECO:0000313" key="11">
    <source>
        <dbReference type="EMBL" id="RLL12773.1"/>
    </source>
</evidence>
<name>A0A498CWF7_9FIRM</name>
<dbReference type="GO" id="GO:0005886">
    <property type="term" value="C:plasma membrane"/>
    <property type="evidence" value="ECO:0007669"/>
    <property type="project" value="UniProtKB-SubCell"/>
</dbReference>
<keyword evidence="4 9" id="KW-0808">Transferase</keyword>
<evidence type="ECO:0000313" key="12">
    <source>
        <dbReference type="Proteomes" id="UP000276301"/>
    </source>
</evidence>
<dbReference type="PANTHER" id="PTHR13285:SF23">
    <property type="entry name" value="TEICHOIC ACID D-ALANYLTRANSFERASE"/>
    <property type="match status" value="1"/>
</dbReference>
<evidence type="ECO:0000256" key="4">
    <source>
        <dbReference type="ARBA" id="ARBA00022679"/>
    </source>
</evidence>
<evidence type="ECO:0000256" key="1">
    <source>
        <dbReference type="ARBA" id="ARBA00004651"/>
    </source>
</evidence>
<keyword evidence="12" id="KW-1185">Reference proteome</keyword>
<sequence length="469" mass="52939">MVFANLLFIYLFLPLNILFYFLSKKLVYRNLVLVAFSFLFYAWGEPVWFLLLLTSAAFDYMHGRLIERYRGTWAAKAALASSLALNLGLLGTFKYSGFLVQNLNALLGTAFPVPAFALPIGISFYTFQTISYVVDVYRGDARAQPNPVYYLLYLSMYHQLVAGPVVRYADVAREITARKTDAVSFSEGLTRVCFGLAKKVLVANTAGSLADKFLLAPASGLSVGGAWFGAAMFTLQIYYDFSGYSDMAIGLGRMFGFHYKENFNYPYVARSATEFWRRWHISLSSFFRDYVYIPLGGNRKHQYLNLLAVWLLTGLWHGASWNFILWGLYYGAFIALERLFLGDLLDRLPAVFGHLYLLLLATTGWVIFYFTDLGKLGGYLSVMFGLSGARGWDSNVQITLLNNIFWVALAAFFCMPAVKWLKRAVSERLDPGKSAVLLALSPALCFLLLIVCTAQLVGQSYNPFLYYRF</sequence>
<dbReference type="Pfam" id="PF03062">
    <property type="entry name" value="MBOAT"/>
    <property type="match status" value="1"/>
</dbReference>
<dbReference type="InterPro" id="IPR028362">
    <property type="entry name" value="AlgI"/>
</dbReference>
<gene>
    <name evidence="11" type="ORF">D4A47_05025</name>
</gene>
<evidence type="ECO:0000256" key="10">
    <source>
        <dbReference type="SAM" id="Phobius"/>
    </source>
</evidence>
<feature type="transmembrane region" description="Helical" evidence="10">
    <location>
        <begin position="73"/>
        <end position="93"/>
    </location>
</feature>
<comment type="similarity">
    <text evidence="2 9">Belongs to the membrane-bound acyltransferase family.</text>
</comment>
<evidence type="ECO:0000256" key="8">
    <source>
        <dbReference type="ARBA" id="ARBA00023315"/>
    </source>
</evidence>
<keyword evidence="8 9" id="KW-0012">Acyltransferase</keyword>
<evidence type="ECO:0000256" key="7">
    <source>
        <dbReference type="ARBA" id="ARBA00023136"/>
    </source>
</evidence>
<dbReference type="AlphaFoldDB" id="A0A498CWF7"/>
<feature type="transmembrane region" description="Helical" evidence="10">
    <location>
        <begin position="30"/>
        <end position="53"/>
    </location>
</feature>
<dbReference type="RefSeq" id="WP_121586422.1">
    <property type="nucleotide sequence ID" value="NZ_DBFSDP010000033.1"/>
</dbReference>
<dbReference type="PIRSF" id="PIRSF016636">
    <property type="entry name" value="AlgI_DltB"/>
    <property type="match status" value="1"/>
</dbReference>
<dbReference type="InterPro" id="IPR024194">
    <property type="entry name" value="Ac/AlaTfrase_AlgI/DltB"/>
</dbReference>
<evidence type="ECO:0000256" key="9">
    <source>
        <dbReference type="PIRNR" id="PIRNR016636"/>
    </source>
</evidence>
<keyword evidence="6 10" id="KW-1133">Transmembrane helix</keyword>
<reference evidence="11 12" key="1">
    <citation type="submission" date="2018-10" db="EMBL/GenBank/DDBJ databases">
        <title>Anaerotruncus faecis sp. nov., isolated from human feces.</title>
        <authorList>
            <person name="Wang Y.-J."/>
        </authorList>
    </citation>
    <scope>NUCLEOTIDE SEQUENCE [LARGE SCALE GENOMIC DNA]</scope>
    <source>
        <strain evidence="11 12">22A2-44</strain>
    </source>
</reference>
<dbReference type="EMBL" id="RCHT01000005">
    <property type="protein sequence ID" value="RLL12773.1"/>
    <property type="molecule type" value="Genomic_DNA"/>
</dbReference>
<comment type="subcellular location">
    <subcellularLocation>
        <location evidence="1">Cell membrane</location>
        <topology evidence="1">Multi-pass membrane protein</topology>
    </subcellularLocation>
</comment>
<dbReference type="PANTHER" id="PTHR13285">
    <property type="entry name" value="ACYLTRANSFERASE"/>
    <property type="match status" value="1"/>
</dbReference>
<evidence type="ECO:0000256" key="3">
    <source>
        <dbReference type="ARBA" id="ARBA00022475"/>
    </source>
</evidence>
<dbReference type="PIRSF" id="PIRSF500217">
    <property type="entry name" value="AlgI"/>
    <property type="match status" value="1"/>
</dbReference>
<feature type="transmembrane region" description="Helical" evidence="10">
    <location>
        <begin position="307"/>
        <end position="330"/>
    </location>
</feature>
<feature type="transmembrane region" description="Helical" evidence="10">
    <location>
        <begin position="404"/>
        <end position="422"/>
    </location>
</feature>
<keyword evidence="3 9" id="KW-1003">Cell membrane</keyword>
<feature type="transmembrane region" description="Helical" evidence="10">
    <location>
        <begin position="6"/>
        <end position="23"/>
    </location>
</feature>
<feature type="transmembrane region" description="Helical" evidence="10">
    <location>
        <begin position="350"/>
        <end position="369"/>
    </location>
</feature>
<dbReference type="GO" id="GO:0042121">
    <property type="term" value="P:alginic acid biosynthetic process"/>
    <property type="evidence" value="ECO:0007669"/>
    <property type="project" value="InterPro"/>
</dbReference>
<evidence type="ECO:0000256" key="2">
    <source>
        <dbReference type="ARBA" id="ARBA00010323"/>
    </source>
</evidence>
<comment type="caution">
    <text evidence="11">The sequence shown here is derived from an EMBL/GenBank/DDBJ whole genome shotgun (WGS) entry which is preliminary data.</text>
</comment>
<keyword evidence="7 9" id="KW-0472">Membrane</keyword>
<accession>A0A498CWF7</accession>
<proteinExistence type="inferred from homology"/>
<keyword evidence="5 10" id="KW-0812">Transmembrane</keyword>
<dbReference type="InterPro" id="IPR051085">
    <property type="entry name" value="MB_O-acyltransferase"/>
</dbReference>
<organism evidence="11 12">
    <name type="scientific">Anaerotruncus massiliensis</name>
    <name type="common">ex Liu et al. 2021</name>
    <dbReference type="NCBI Taxonomy" id="2321404"/>
    <lineage>
        <taxon>Bacteria</taxon>
        <taxon>Bacillati</taxon>
        <taxon>Bacillota</taxon>
        <taxon>Clostridia</taxon>
        <taxon>Eubacteriales</taxon>
        <taxon>Oscillospiraceae</taxon>
        <taxon>Anaerotruncus</taxon>
    </lineage>
</organism>
<feature type="transmembrane region" description="Helical" evidence="10">
    <location>
        <begin position="105"/>
        <end position="127"/>
    </location>
</feature>
<feature type="transmembrane region" description="Helical" evidence="10">
    <location>
        <begin position="434"/>
        <end position="457"/>
    </location>
</feature>